<dbReference type="AlphaFoldDB" id="A0A3Q8I3P1"/>
<evidence type="ECO:0000313" key="1">
    <source>
        <dbReference type="EMBL" id="AYM53660.1"/>
    </source>
</evidence>
<name>A0A3Q8I3P1_9BACT</name>
<dbReference type="Pfam" id="PF09533">
    <property type="entry name" value="DUF2380"/>
    <property type="match status" value="1"/>
</dbReference>
<accession>A0A3Q8I3P1</accession>
<dbReference type="NCBIfam" id="TIGR02269">
    <property type="entry name" value="TIGR02269 family lipoprotein"/>
    <property type="match status" value="1"/>
</dbReference>
<sequence>MTFHFRYRHGFLPAFPRLEGKLIKHHLFPQAQEFRQWFKNSGIDVHAWTMAIPEQAHLRIHRGANGGMWNTAWRQFMHATRRRRLPPEEMMRKAFELAYRFDIVGPIVPYGHQVVSPGPQLFAD</sequence>
<dbReference type="InterPro" id="IPR011755">
    <property type="entry name" value="CHP02269_MYXXA"/>
</dbReference>
<dbReference type="EMBL" id="MH908907">
    <property type="protein sequence ID" value="AYM53660.1"/>
    <property type="molecule type" value="Genomic_DNA"/>
</dbReference>
<protein>
    <recommendedName>
        <fullName evidence="2">Lipoprotein</fullName>
    </recommendedName>
</protein>
<organism evidence="1">
    <name type="scientific">Archangium violaceum</name>
    <dbReference type="NCBI Taxonomy" id="83451"/>
    <lineage>
        <taxon>Bacteria</taxon>
        <taxon>Pseudomonadati</taxon>
        <taxon>Myxococcota</taxon>
        <taxon>Myxococcia</taxon>
        <taxon>Myxococcales</taxon>
        <taxon>Cystobacterineae</taxon>
        <taxon>Archangiaceae</taxon>
        <taxon>Archangium</taxon>
    </lineage>
</organism>
<evidence type="ECO:0008006" key="2">
    <source>
        <dbReference type="Google" id="ProtNLM"/>
    </source>
</evidence>
<reference evidence="1" key="1">
    <citation type="journal article" date="2018" name="J. Ind. Microbiol. Biotechnol.">
        <title>Genome mining reveals uncommon alkylpyrones as type III PKS products from myxobacteria.</title>
        <authorList>
            <person name="Hug J.J."/>
            <person name="Panter F."/>
            <person name="Krug D."/>
            <person name="Muller R."/>
        </authorList>
    </citation>
    <scope>NUCLEOTIDE SEQUENCE</scope>
    <source>
        <strain evidence="1">MCy8337</strain>
    </source>
</reference>
<proteinExistence type="predicted"/>